<dbReference type="PANTHER" id="PTHR43806">
    <property type="entry name" value="PEPTIDASE S8"/>
    <property type="match status" value="1"/>
</dbReference>
<evidence type="ECO:0000256" key="3">
    <source>
        <dbReference type="ARBA" id="ARBA00022801"/>
    </source>
</evidence>
<keyword evidence="6" id="KW-0732">Signal</keyword>
<dbReference type="InterPro" id="IPR036852">
    <property type="entry name" value="Peptidase_S8/S53_dom_sf"/>
</dbReference>
<dbReference type="AlphaFoldDB" id="A0AAV9WWW8"/>
<dbReference type="InterPro" id="IPR050131">
    <property type="entry name" value="Peptidase_S8_subtilisin-like"/>
</dbReference>
<accession>A0AAV9WWW8</accession>
<dbReference type="PANTHER" id="PTHR43806:SF11">
    <property type="entry name" value="CEREVISIN-RELATED"/>
    <property type="match status" value="1"/>
</dbReference>
<proteinExistence type="inferred from homology"/>
<dbReference type="PROSITE" id="PS51892">
    <property type="entry name" value="SUBTILASE"/>
    <property type="match status" value="1"/>
</dbReference>
<keyword evidence="9" id="KW-1185">Reference proteome</keyword>
<dbReference type="InterPro" id="IPR015500">
    <property type="entry name" value="Peptidase_S8_subtilisin-rel"/>
</dbReference>
<evidence type="ECO:0000256" key="5">
    <source>
        <dbReference type="PROSITE-ProRule" id="PRU01240"/>
    </source>
</evidence>
<evidence type="ECO:0000256" key="2">
    <source>
        <dbReference type="ARBA" id="ARBA00022670"/>
    </source>
</evidence>
<evidence type="ECO:0000256" key="4">
    <source>
        <dbReference type="ARBA" id="ARBA00022825"/>
    </source>
</evidence>
<name>A0AAV9WWW8_9PEZI</name>
<protein>
    <submittedName>
        <fullName evidence="8">Serine protease</fullName>
    </submittedName>
</protein>
<feature type="signal peptide" evidence="6">
    <location>
        <begin position="1"/>
        <end position="20"/>
    </location>
</feature>
<evidence type="ECO:0000313" key="8">
    <source>
        <dbReference type="EMBL" id="KAK6527672.1"/>
    </source>
</evidence>
<dbReference type="GO" id="GO:0004252">
    <property type="term" value="F:serine-type endopeptidase activity"/>
    <property type="evidence" value="ECO:0007669"/>
    <property type="project" value="InterPro"/>
</dbReference>
<dbReference type="GO" id="GO:0006508">
    <property type="term" value="P:proteolysis"/>
    <property type="evidence" value="ECO:0007669"/>
    <property type="project" value="UniProtKB-KW"/>
</dbReference>
<dbReference type="PROSITE" id="PS00137">
    <property type="entry name" value="SUBTILASE_HIS"/>
    <property type="match status" value="1"/>
</dbReference>
<gene>
    <name evidence="8" type="primary">SUB8_4</name>
    <name evidence="8" type="ORF">TWF694_004653</name>
</gene>
<keyword evidence="4" id="KW-0720">Serine protease</keyword>
<evidence type="ECO:0000313" key="9">
    <source>
        <dbReference type="Proteomes" id="UP001365542"/>
    </source>
</evidence>
<dbReference type="PROSITE" id="PS00136">
    <property type="entry name" value="SUBTILASE_ASP"/>
    <property type="match status" value="1"/>
</dbReference>
<dbReference type="InterPro" id="IPR000209">
    <property type="entry name" value="Peptidase_S8/S53_dom"/>
</dbReference>
<dbReference type="Pfam" id="PF00082">
    <property type="entry name" value="Peptidase_S8"/>
    <property type="match status" value="1"/>
</dbReference>
<dbReference type="SUPFAM" id="SSF52743">
    <property type="entry name" value="Subtilisin-like"/>
    <property type="match status" value="1"/>
</dbReference>
<dbReference type="PRINTS" id="PR00723">
    <property type="entry name" value="SUBTILISIN"/>
</dbReference>
<keyword evidence="3" id="KW-0378">Hydrolase</keyword>
<evidence type="ECO:0000256" key="6">
    <source>
        <dbReference type="SAM" id="SignalP"/>
    </source>
</evidence>
<comment type="caution">
    <text evidence="5">Lacks conserved residue(s) required for the propagation of feature annotation.</text>
</comment>
<organism evidence="8 9">
    <name type="scientific">Orbilia ellipsospora</name>
    <dbReference type="NCBI Taxonomy" id="2528407"/>
    <lineage>
        <taxon>Eukaryota</taxon>
        <taxon>Fungi</taxon>
        <taxon>Dikarya</taxon>
        <taxon>Ascomycota</taxon>
        <taxon>Pezizomycotina</taxon>
        <taxon>Orbiliomycetes</taxon>
        <taxon>Orbiliales</taxon>
        <taxon>Orbiliaceae</taxon>
        <taxon>Orbilia</taxon>
    </lineage>
</organism>
<evidence type="ECO:0000259" key="7">
    <source>
        <dbReference type="Pfam" id="PF00082"/>
    </source>
</evidence>
<dbReference type="EMBL" id="JAVHJO010000015">
    <property type="protein sequence ID" value="KAK6527672.1"/>
    <property type="molecule type" value="Genomic_DNA"/>
</dbReference>
<evidence type="ECO:0000256" key="1">
    <source>
        <dbReference type="ARBA" id="ARBA00011073"/>
    </source>
</evidence>
<dbReference type="Proteomes" id="UP001365542">
    <property type="component" value="Unassembled WGS sequence"/>
</dbReference>
<comment type="similarity">
    <text evidence="1 5">Belongs to the peptidase S8 family.</text>
</comment>
<sequence>MKYSEFTLLALFFNIPTSLTAPPPHTPNNHLRTSYNPLKPKPKIPYSNITVIEQGNAPWSLQRISSVAQVTQNGRLTSELSYKYRYDTRDAARGVDIYILDSGLEIVHPDFQQRAKLLFTHRRDDLWSAIGHGTHVAGIAASLHYGVAKSAAIYGIKISLPVSEYLPYRNSSFRMQPTKHLPAVTLPPPPNFRDIAASIKLAINMHTTKRRNDKNFKGSVLNISWGYPRRLLSSPSNTNSSSCVNELRDALKKAMEAGMHVTIGAGNDNKDACADIPAGYVKDLPSLIVVAGSDIWDKKAHKSNWGSCVDLHAPSVGITSTSALDGGKGRGEARVEVRSGSELAAPLAAGVIAGIMVKKPELRYDTVGMKRYLRETALKGVVKGAEKGGNMLLHTGMSGNPMESFIN</sequence>
<keyword evidence="2 8" id="KW-0645">Protease</keyword>
<dbReference type="InterPro" id="IPR022398">
    <property type="entry name" value="Peptidase_S8_His-AS"/>
</dbReference>
<dbReference type="InterPro" id="IPR023827">
    <property type="entry name" value="Peptidase_S8_Asp-AS"/>
</dbReference>
<feature type="chain" id="PRO_5043967782" evidence="6">
    <location>
        <begin position="21"/>
        <end position="407"/>
    </location>
</feature>
<dbReference type="Gene3D" id="3.40.50.200">
    <property type="entry name" value="Peptidase S8/S53 domain"/>
    <property type="match status" value="1"/>
</dbReference>
<reference evidence="8 9" key="1">
    <citation type="submission" date="2019-10" db="EMBL/GenBank/DDBJ databases">
        <authorList>
            <person name="Palmer J.M."/>
        </authorList>
    </citation>
    <scope>NUCLEOTIDE SEQUENCE [LARGE SCALE GENOMIC DNA]</scope>
    <source>
        <strain evidence="8 9">TWF694</strain>
    </source>
</reference>
<feature type="domain" description="Peptidase S8/S53" evidence="7">
    <location>
        <begin position="93"/>
        <end position="382"/>
    </location>
</feature>
<comment type="caution">
    <text evidence="8">The sequence shown here is derived from an EMBL/GenBank/DDBJ whole genome shotgun (WGS) entry which is preliminary data.</text>
</comment>